<feature type="compositionally biased region" description="Basic and acidic residues" evidence="3">
    <location>
        <begin position="1085"/>
        <end position="1096"/>
    </location>
</feature>
<name>A0A6A1UX90_9ROSI</name>
<feature type="compositionally biased region" description="Acidic residues" evidence="3">
    <location>
        <begin position="1393"/>
        <end position="1423"/>
    </location>
</feature>
<feature type="compositionally biased region" description="Polar residues" evidence="3">
    <location>
        <begin position="1"/>
        <end position="10"/>
    </location>
</feature>
<feature type="region of interest" description="Disordered" evidence="3">
    <location>
        <begin position="116"/>
        <end position="153"/>
    </location>
</feature>
<feature type="region of interest" description="Disordered" evidence="3">
    <location>
        <begin position="1"/>
        <end position="68"/>
    </location>
</feature>
<feature type="compositionally biased region" description="Basic and acidic residues" evidence="3">
    <location>
        <begin position="395"/>
        <end position="417"/>
    </location>
</feature>
<keyword evidence="5" id="KW-1185">Reference proteome</keyword>
<dbReference type="Gene3D" id="2.130.10.10">
    <property type="entry name" value="YVTN repeat-like/Quinoprotein amine dehydrogenase"/>
    <property type="match status" value="1"/>
</dbReference>
<gene>
    <name evidence="4" type="ORF">CJ030_MR7G008314</name>
</gene>
<sequence>MESNMDDQTNQAQAEEAEAPQPLATESQPQSQGEEDEEEEAKNEDDELIAKAQKLMEKITSSPENPSPFVLHALASLLEAQESRYMKENGHSSNNGRASHNIGRLGNLVRSNMDDQTNQAQAEEAEAPQPPATESQPQSQGEEDEEEEAKNEDDELIAKAQKLMEKITSSPENPSPFVLHALASLLEAQESRYMKENGHSSNNGRASHNIGRLGNLVRENDDFFELISSKFLSEARYPASIQAAAARLLLSCSLTWSYPHVFEDAVLKNIKIWVIDDAARFPGEDHNSKSKEASDYEMLKTYSTGLLADCLAGGVQVVEDVLTSGLSAKLMRYLRVRVLGEASTSQKDATHLTEGKIASGASCTRGSRDDGRSRVRQALETSYLEDLRIADERSLDDHGVERDQDRSVARQGHREDCWVDDGEPPDALDERVDAYGLDAEGEDRRHSRELRDGKAKFGDLDENGRDDSSRRRANRGSSKSRGKGRVNEGAPENEQVLTSPGSGSRLGQGRSTRERIISRHLDVKKLPDSRKPFGRITPDGLAIIERDENDDCFQECRVGNKDISDLIKKAVRAAEAEARAANAHAEAIKAVGDAAAEVVKSAAFEEFKTTNDEEAAVVAASRAASTVIDAANSIEVLRSSSSINDDAVNPGRTETETNQDVEEFFIPDYESLAQLREKYCIQCLEILGEYVEVLGPVLHEKGVDVCLVLLQRSFRHNEASKVAILLPDVMKLICALAAHRKFAALFVDRGGMQKLLAVPRVAQTFFGLSSCLFTIGSLQGIMERVCALPSDVVHQVVELAIQLLECPQDQARKNAALFFGAAFVFRAVLDAFDAQDGLKKLLGLLNDAALVRSGVNTGALGLSSSGTFRNDRSSSEVLTSSEKQIAYHTCVALRQYFRAHLLLLVDSIRPNKNSRSTARNTPSVRAAYKPIDISNEAMDAVFLQLQKDRKLGPGFVRTRWPEVEKFLSCNGHITLLELCQAPPVERYLHDLLQYALGVLHIVTLVPNSRKMIVNATLSNNRVGIAVILDAANSASSCVDPEIIQPALNVLVNLVCPPPAISNRPPLLSQGQHSVSAQNSYGPATETRDRNTERNNSDRVVNMSNQSDLRERNVESSVVDRGSAAGAGPQSSSSTSQTPVATATSGLVGDRRISLGAGAGCAGLAAQLELGYRQARDAVRANNGIKVLLHLLQPRIYSPPAALDCLRALACRVLLGLARDDTIAHILTKLQPVELFITKVIINSEVWDLRKFRLLRSVPSLDQTMITFNARGDVIYAILRRNLEDVMSAVHTRRVKHPLFAAFRTVDAVNYSDIATIPVDRCVLDFATEPTDSFVGLITMDDQEEVFSSARIYEIGRRRPTDDDSDPDDAESEEEDEDEDDDDADVDPLLGPDLDGDGESDIDLSNDDDDSVSDLDDDDDDGDFMLDGGSGILEIVTEGDEDDDDSQLVESFSSDDEDDFNGFGY</sequence>
<dbReference type="OrthoDB" id="27563at2759"/>
<dbReference type="InterPro" id="IPR033270">
    <property type="entry name" value="VPRBP/DCAF1"/>
</dbReference>
<feature type="compositionally biased region" description="Acidic residues" evidence="3">
    <location>
        <begin position="141"/>
        <end position="153"/>
    </location>
</feature>
<feature type="compositionally biased region" description="Acidic residues" evidence="3">
    <location>
        <begin position="33"/>
        <end position="47"/>
    </location>
</feature>
<feature type="compositionally biased region" description="Polar residues" evidence="3">
    <location>
        <begin position="1097"/>
        <end position="1106"/>
    </location>
</feature>
<dbReference type="InterPro" id="IPR015943">
    <property type="entry name" value="WD40/YVTN_repeat-like_dom_sf"/>
</dbReference>
<dbReference type="GO" id="GO:0016567">
    <property type="term" value="P:protein ubiquitination"/>
    <property type="evidence" value="ECO:0007669"/>
    <property type="project" value="InterPro"/>
</dbReference>
<evidence type="ECO:0008006" key="6">
    <source>
        <dbReference type="Google" id="ProtNLM"/>
    </source>
</evidence>
<reference evidence="4 5" key="1">
    <citation type="journal article" date="2019" name="Plant Biotechnol. J.">
        <title>The red bayberry genome and genetic basis of sex determination.</title>
        <authorList>
            <person name="Jia H.M."/>
            <person name="Jia H.J."/>
            <person name="Cai Q.L."/>
            <person name="Wang Y."/>
            <person name="Zhao H.B."/>
            <person name="Yang W.F."/>
            <person name="Wang G.Y."/>
            <person name="Li Y.H."/>
            <person name="Zhan D.L."/>
            <person name="Shen Y.T."/>
            <person name="Niu Q.F."/>
            <person name="Chang L."/>
            <person name="Qiu J."/>
            <person name="Zhao L."/>
            <person name="Xie H.B."/>
            <person name="Fu W.Y."/>
            <person name="Jin J."/>
            <person name="Li X.W."/>
            <person name="Jiao Y."/>
            <person name="Zhou C.C."/>
            <person name="Tu T."/>
            <person name="Chai C.Y."/>
            <person name="Gao J.L."/>
            <person name="Fan L.J."/>
            <person name="van de Weg E."/>
            <person name="Wang J.Y."/>
            <person name="Gao Z.S."/>
        </authorList>
    </citation>
    <scope>NUCLEOTIDE SEQUENCE [LARGE SCALE GENOMIC DNA]</scope>
    <source>
        <tissue evidence="4">Leaves</tissue>
    </source>
</reference>
<feature type="compositionally biased region" description="Basic residues" evidence="3">
    <location>
        <begin position="471"/>
        <end position="484"/>
    </location>
</feature>
<accession>A0A6A1UX90</accession>
<proteinExistence type="predicted"/>
<comment type="subcellular location">
    <subcellularLocation>
        <location evidence="1">Nucleus</location>
    </subcellularLocation>
</comment>
<feature type="compositionally biased region" description="Low complexity" evidence="3">
    <location>
        <begin position="1122"/>
        <end position="1142"/>
    </location>
</feature>
<dbReference type="PANTHER" id="PTHR13129:SF4">
    <property type="entry name" value="DDB1- AND CUL4-ASSOCIATED FACTOR 1"/>
    <property type="match status" value="1"/>
</dbReference>
<evidence type="ECO:0000256" key="1">
    <source>
        <dbReference type="ARBA" id="ARBA00004123"/>
    </source>
</evidence>
<evidence type="ECO:0000256" key="3">
    <source>
        <dbReference type="SAM" id="MobiDB-lite"/>
    </source>
</evidence>
<dbReference type="GO" id="GO:0005634">
    <property type="term" value="C:nucleus"/>
    <property type="evidence" value="ECO:0007669"/>
    <property type="project" value="UniProtKB-SubCell"/>
</dbReference>
<feature type="region of interest" description="Disordered" evidence="3">
    <location>
        <begin position="1064"/>
        <end position="1142"/>
    </location>
</feature>
<dbReference type="PANTHER" id="PTHR13129">
    <property type="entry name" value="VPRBP PROTEIN-RELATED"/>
    <property type="match status" value="1"/>
</dbReference>
<feature type="compositionally biased region" description="Acidic residues" evidence="3">
    <location>
        <begin position="1436"/>
        <end position="1464"/>
    </location>
</feature>
<feature type="compositionally biased region" description="Polar residues" evidence="3">
    <location>
        <begin position="1068"/>
        <end position="1081"/>
    </location>
</feature>
<evidence type="ECO:0000313" key="5">
    <source>
        <dbReference type="Proteomes" id="UP000516437"/>
    </source>
</evidence>
<keyword evidence="2" id="KW-0539">Nucleus</keyword>
<protein>
    <recommendedName>
        <fullName evidence="6">DDB1-and CUL4-associated factor-like 1</fullName>
    </recommendedName>
</protein>
<feature type="compositionally biased region" description="Low complexity" evidence="3">
    <location>
        <begin position="11"/>
        <end position="22"/>
    </location>
</feature>
<organism evidence="4 5">
    <name type="scientific">Morella rubra</name>
    <name type="common">Chinese bayberry</name>
    <dbReference type="NCBI Taxonomy" id="262757"/>
    <lineage>
        <taxon>Eukaryota</taxon>
        <taxon>Viridiplantae</taxon>
        <taxon>Streptophyta</taxon>
        <taxon>Embryophyta</taxon>
        <taxon>Tracheophyta</taxon>
        <taxon>Spermatophyta</taxon>
        <taxon>Magnoliopsida</taxon>
        <taxon>eudicotyledons</taxon>
        <taxon>Gunneridae</taxon>
        <taxon>Pentapetalae</taxon>
        <taxon>rosids</taxon>
        <taxon>fabids</taxon>
        <taxon>Fagales</taxon>
        <taxon>Myricaceae</taxon>
        <taxon>Morella</taxon>
    </lineage>
</organism>
<feature type="compositionally biased region" description="Basic and acidic residues" evidence="3">
    <location>
        <begin position="442"/>
        <end position="470"/>
    </location>
</feature>
<feature type="region of interest" description="Disordered" evidence="3">
    <location>
        <begin position="395"/>
        <end position="514"/>
    </location>
</feature>
<feature type="compositionally biased region" description="Acidic residues" evidence="3">
    <location>
        <begin position="418"/>
        <end position="427"/>
    </location>
</feature>
<dbReference type="EMBL" id="RXIC02000025">
    <property type="protein sequence ID" value="KAB1204999.1"/>
    <property type="molecule type" value="Genomic_DNA"/>
</dbReference>
<evidence type="ECO:0000313" key="4">
    <source>
        <dbReference type="EMBL" id="KAB1204999.1"/>
    </source>
</evidence>
<evidence type="ECO:0000256" key="2">
    <source>
        <dbReference type="ARBA" id="ARBA00023242"/>
    </source>
</evidence>
<dbReference type="Proteomes" id="UP000516437">
    <property type="component" value="Chromosome 7"/>
</dbReference>
<feature type="region of interest" description="Disordered" evidence="3">
    <location>
        <begin position="1350"/>
        <end position="1464"/>
    </location>
</feature>
<dbReference type="GO" id="GO:0080008">
    <property type="term" value="C:Cul4-RING E3 ubiquitin ligase complex"/>
    <property type="evidence" value="ECO:0007669"/>
    <property type="project" value="TreeGrafter"/>
</dbReference>
<feature type="compositionally biased region" description="Acidic residues" evidence="3">
    <location>
        <begin position="1362"/>
        <end position="1385"/>
    </location>
</feature>
<comment type="caution">
    <text evidence="4">The sequence shown here is derived from an EMBL/GenBank/DDBJ whole genome shotgun (WGS) entry which is preliminary data.</text>
</comment>